<protein>
    <submittedName>
        <fullName evidence="1">Uncharacterized protein</fullName>
    </submittedName>
</protein>
<dbReference type="Proteomes" id="UP000325811">
    <property type="component" value="Chromosome I"/>
</dbReference>
<dbReference type="KEGG" id="pdio:PDMSB3_1091"/>
<evidence type="ECO:0000313" key="2">
    <source>
        <dbReference type="Proteomes" id="UP000325811"/>
    </source>
</evidence>
<proteinExistence type="predicted"/>
<dbReference type="AlphaFoldDB" id="A0A5Q4YSR1"/>
<sequence>MRRPFTGRDFHASFHRKLIVESNYSNQENNCGIKREMSKMHA</sequence>
<dbReference type="EMBL" id="LR699553">
    <property type="protein sequence ID" value="VVD27553.1"/>
    <property type="molecule type" value="Genomic_DNA"/>
</dbReference>
<accession>A0A5Q4YSR1</accession>
<name>A0A5Q4YSR1_9BURK</name>
<keyword evidence="2" id="KW-1185">Reference proteome</keyword>
<reference evidence="1 2" key="1">
    <citation type="submission" date="2019-08" db="EMBL/GenBank/DDBJ databases">
        <authorList>
            <person name="Herpell B J."/>
        </authorList>
    </citation>
    <scope>NUCLEOTIDE SEQUENCE [LARGE SCALE GENOMIC DNA]</scope>
    <source>
        <strain evidence="2">Msb3</strain>
    </source>
</reference>
<organism evidence="1 2">
    <name type="scientific">Paraburkholderia dioscoreae</name>
    <dbReference type="NCBI Taxonomy" id="2604047"/>
    <lineage>
        <taxon>Bacteria</taxon>
        <taxon>Pseudomonadati</taxon>
        <taxon>Pseudomonadota</taxon>
        <taxon>Betaproteobacteria</taxon>
        <taxon>Burkholderiales</taxon>
        <taxon>Burkholderiaceae</taxon>
        <taxon>Paraburkholderia</taxon>
    </lineage>
</organism>
<evidence type="ECO:0000313" key="1">
    <source>
        <dbReference type="EMBL" id="VVD27553.1"/>
    </source>
</evidence>
<gene>
    <name evidence="1" type="ORF">PDMSB3_1091</name>
</gene>